<dbReference type="AlphaFoldDB" id="A0A0H2SCI4"/>
<dbReference type="Proteomes" id="UP000053477">
    <property type="component" value="Unassembled WGS sequence"/>
</dbReference>
<reference evidence="1 2" key="1">
    <citation type="submission" date="2015-04" db="EMBL/GenBank/DDBJ databases">
        <title>Complete genome sequence of Schizopora paradoxa KUC8140, a cosmopolitan wood degrader in East Asia.</title>
        <authorList>
            <consortium name="DOE Joint Genome Institute"/>
            <person name="Min B."/>
            <person name="Park H."/>
            <person name="Jang Y."/>
            <person name="Kim J.-J."/>
            <person name="Kim K.H."/>
            <person name="Pangilinan J."/>
            <person name="Lipzen A."/>
            <person name="Riley R."/>
            <person name="Grigoriev I.V."/>
            <person name="Spatafora J.W."/>
            <person name="Choi I.-G."/>
        </authorList>
    </citation>
    <scope>NUCLEOTIDE SEQUENCE [LARGE SCALE GENOMIC DNA]</scope>
    <source>
        <strain evidence="1 2">KUC8140</strain>
    </source>
</reference>
<evidence type="ECO:0000313" key="2">
    <source>
        <dbReference type="Proteomes" id="UP000053477"/>
    </source>
</evidence>
<name>A0A0H2SCI4_9AGAM</name>
<organism evidence="1 2">
    <name type="scientific">Schizopora paradoxa</name>
    <dbReference type="NCBI Taxonomy" id="27342"/>
    <lineage>
        <taxon>Eukaryota</taxon>
        <taxon>Fungi</taxon>
        <taxon>Dikarya</taxon>
        <taxon>Basidiomycota</taxon>
        <taxon>Agaricomycotina</taxon>
        <taxon>Agaricomycetes</taxon>
        <taxon>Hymenochaetales</taxon>
        <taxon>Schizoporaceae</taxon>
        <taxon>Schizopora</taxon>
    </lineage>
</organism>
<evidence type="ECO:0000313" key="1">
    <source>
        <dbReference type="EMBL" id="KLO14666.1"/>
    </source>
</evidence>
<keyword evidence="2" id="KW-1185">Reference proteome</keyword>
<sequence>MNVQRRFERGLVVGGNLSECECQSEFREVKGDLVERFSPRTTTVAGYKFDALLHLKSLPTFRPDSVDSRNFNMQLSALSAFVTLAVFATRSAVYATPSASPQIIDPLPPPIIGCPVSQLLRCCTIFSPLSESSVATALSLAGISISNSSEIIGVGCLPFPLTTEEESIFGICEPRCCFREIPLDGASADETIAINCLPIGGPIPVPGPILPIATPV</sequence>
<evidence type="ECO:0008006" key="3">
    <source>
        <dbReference type="Google" id="ProtNLM"/>
    </source>
</evidence>
<dbReference type="EMBL" id="KQ085940">
    <property type="protein sequence ID" value="KLO14666.1"/>
    <property type="molecule type" value="Genomic_DNA"/>
</dbReference>
<protein>
    <recommendedName>
        <fullName evidence="3">Hydrophobin</fullName>
    </recommendedName>
</protein>
<accession>A0A0H2SCI4</accession>
<gene>
    <name evidence="1" type="ORF">SCHPADRAFT_996421</name>
</gene>
<proteinExistence type="predicted"/>
<dbReference type="InParanoid" id="A0A0H2SCI4"/>